<name>A0A813HXG1_POLGL</name>
<accession>A0A813HXG1</accession>
<feature type="compositionally biased region" description="Pro residues" evidence="1">
    <location>
        <begin position="211"/>
        <end position="225"/>
    </location>
</feature>
<feature type="non-terminal residue" evidence="2">
    <location>
        <position position="1"/>
    </location>
</feature>
<comment type="caution">
    <text evidence="2">The sequence shown here is derived from an EMBL/GenBank/DDBJ whole genome shotgun (WGS) entry which is preliminary data.</text>
</comment>
<evidence type="ECO:0000313" key="2">
    <source>
        <dbReference type="EMBL" id="CAE8642229.1"/>
    </source>
</evidence>
<dbReference type="AlphaFoldDB" id="A0A813HXG1"/>
<organism evidence="2 3">
    <name type="scientific">Polarella glacialis</name>
    <name type="common">Dinoflagellate</name>
    <dbReference type="NCBI Taxonomy" id="89957"/>
    <lineage>
        <taxon>Eukaryota</taxon>
        <taxon>Sar</taxon>
        <taxon>Alveolata</taxon>
        <taxon>Dinophyceae</taxon>
        <taxon>Suessiales</taxon>
        <taxon>Suessiaceae</taxon>
        <taxon>Polarella</taxon>
    </lineage>
</organism>
<evidence type="ECO:0000313" key="3">
    <source>
        <dbReference type="Proteomes" id="UP000626109"/>
    </source>
</evidence>
<feature type="region of interest" description="Disordered" evidence="1">
    <location>
        <begin position="211"/>
        <end position="240"/>
    </location>
</feature>
<sequence length="240" mass="26039">RFSIELSETMLGHSKLSELLQDERFADVCSVKLEGHGYIVVQKTMHGNPGTHSQLRHSPAVPAAMVSHTMPATIPSKEKVDHNKFHWDRFSPNEPAKVILDSRDGAVADIGMTCRRRPMPLSEKVLFGGDYGTTEDFGYFTKGAPMTSAVQASSPHSFYDSCYERSLTESTASFRSAMPSPVPSFGSELQNSPLGCEDVSDKGLPHCRHVLPPPPAIPPPPPPTPSVAADSYMLPPGLAQ</sequence>
<dbReference type="EMBL" id="CAJNNW010001954">
    <property type="protein sequence ID" value="CAE8642229.1"/>
    <property type="molecule type" value="Genomic_DNA"/>
</dbReference>
<feature type="non-terminal residue" evidence="2">
    <location>
        <position position="240"/>
    </location>
</feature>
<reference evidence="2" key="1">
    <citation type="submission" date="2021-02" db="EMBL/GenBank/DDBJ databases">
        <authorList>
            <person name="Dougan E. K."/>
            <person name="Rhodes N."/>
            <person name="Thang M."/>
            <person name="Chan C."/>
        </authorList>
    </citation>
    <scope>NUCLEOTIDE SEQUENCE</scope>
</reference>
<proteinExistence type="predicted"/>
<gene>
    <name evidence="2" type="ORF">PGLA2088_LOCUS2410</name>
</gene>
<protein>
    <submittedName>
        <fullName evidence="2">Uncharacterized protein</fullName>
    </submittedName>
</protein>
<dbReference type="Proteomes" id="UP000626109">
    <property type="component" value="Unassembled WGS sequence"/>
</dbReference>
<evidence type="ECO:0000256" key="1">
    <source>
        <dbReference type="SAM" id="MobiDB-lite"/>
    </source>
</evidence>